<dbReference type="EMBL" id="CP028359">
    <property type="protein sequence ID" value="AXN02649.1"/>
    <property type="molecule type" value="Genomic_DNA"/>
</dbReference>
<dbReference type="InterPro" id="IPR030878">
    <property type="entry name" value="Ribosomal_uL15"/>
</dbReference>
<dbReference type="RefSeq" id="WP_158380358.1">
    <property type="nucleotide sequence ID" value="NZ_CP028359.1"/>
</dbReference>
<evidence type="ECO:0000256" key="2">
    <source>
        <dbReference type="ARBA" id="ARBA00022980"/>
    </source>
</evidence>
<dbReference type="PANTHER" id="PTHR12934">
    <property type="entry name" value="50S RIBOSOMAL PROTEIN L15"/>
    <property type="match status" value="1"/>
</dbReference>
<comment type="function">
    <text evidence="4">Binds to the 23S rRNA.</text>
</comment>
<dbReference type="AlphaFoldDB" id="A0A346E0Z4"/>
<feature type="region of interest" description="Disordered" evidence="6">
    <location>
        <begin position="1"/>
        <end position="49"/>
    </location>
</feature>
<dbReference type="GO" id="GO:0022625">
    <property type="term" value="C:cytosolic large ribosomal subunit"/>
    <property type="evidence" value="ECO:0007669"/>
    <property type="project" value="TreeGrafter"/>
</dbReference>
<comment type="similarity">
    <text evidence="1 4 5">Belongs to the universal ribosomal protein uL15 family.</text>
</comment>
<accession>A0A346E0Z4</accession>
<dbReference type="Gene3D" id="3.100.10.10">
    <property type="match status" value="1"/>
</dbReference>
<dbReference type="PROSITE" id="PS00475">
    <property type="entry name" value="RIBOSOMAL_L15"/>
    <property type="match status" value="1"/>
</dbReference>
<evidence type="ECO:0000256" key="4">
    <source>
        <dbReference type="HAMAP-Rule" id="MF_01341"/>
    </source>
</evidence>
<dbReference type="HAMAP" id="MF_01341">
    <property type="entry name" value="Ribosomal_uL15"/>
    <property type="match status" value="1"/>
</dbReference>
<keyword evidence="3 4" id="KW-0687">Ribonucleoprotein</keyword>
<protein>
    <recommendedName>
        <fullName evidence="4">Large ribosomal subunit protein uL15</fullName>
    </recommendedName>
</protein>
<dbReference type="InterPro" id="IPR005749">
    <property type="entry name" value="Ribosomal_uL15_bac-type"/>
</dbReference>
<dbReference type="NCBIfam" id="TIGR01071">
    <property type="entry name" value="rplO_bact"/>
    <property type="match status" value="1"/>
</dbReference>
<gene>
    <name evidence="4" type="primary">rplO</name>
    <name evidence="8" type="ORF">C9I73_112</name>
</gene>
<dbReference type="InterPro" id="IPR001196">
    <property type="entry name" value="Ribosomal_uL15_CS"/>
</dbReference>
<keyword evidence="4" id="KW-0694">RNA-binding</keyword>
<dbReference type="GO" id="GO:0006412">
    <property type="term" value="P:translation"/>
    <property type="evidence" value="ECO:0007669"/>
    <property type="project" value="UniProtKB-UniRule"/>
</dbReference>
<dbReference type="Proteomes" id="UP000257017">
    <property type="component" value="Chromosome"/>
</dbReference>
<sequence>MILNQLTPRIGSNKKGKRLGRGKGSGKGKTSTRGDKGAKSRSGNSIKLGFEGGQMPLHKRIPKLGFQNINNKKYKIFNLDNIEYIINMGKVTINLINKNVLRQIGLLKKKECFKILGRGELTHKIKIWAHKFSKKASLKIQQLGGKTERL</sequence>
<name>A0A346E0Z4_9FLAO</name>
<comment type="subunit">
    <text evidence="4">Part of the 50S ribosomal subunit.</text>
</comment>
<keyword evidence="4" id="KW-0699">rRNA-binding</keyword>
<dbReference type="OrthoDB" id="9810293at2"/>
<evidence type="ECO:0000313" key="8">
    <source>
        <dbReference type="EMBL" id="AXN02649.1"/>
    </source>
</evidence>
<evidence type="ECO:0000256" key="6">
    <source>
        <dbReference type="SAM" id="MobiDB-lite"/>
    </source>
</evidence>
<dbReference type="InterPro" id="IPR036227">
    <property type="entry name" value="Ribosomal_uL15/eL18_sf"/>
</dbReference>
<evidence type="ECO:0000256" key="5">
    <source>
        <dbReference type="RuleBase" id="RU003888"/>
    </source>
</evidence>
<dbReference type="InterPro" id="IPR021131">
    <property type="entry name" value="Ribosomal_uL15/eL18"/>
</dbReference>
<dbReference type="SUPFAM" id="SSF52080">
    <property type="entry name" value="Ribosomal proteins L15p and L18e"/>
    <property type="match status" value="1"/>
</dbReference>
<evidence type="ECO:0000259" key="7">
    <source>
        <dbReference type="Pfam" id="PF00828"/>
    </source>
</evidence>
<evidence type="ECO:0000256" key="1">
    <source>
        <dbReference type="ARBA" id="ARBA00007320"/>
    </source>
</evidence>
<reference evidence="8 9" key="1">
    <citation type="submission" date="2018-03" db="EMBL/GenBank/DDBJ databases">
        <title>A parallel universe: an anciently diverged bacterial symbiosis in a Hawaiian planthopper (Hemiptera: Cixiidae) reveals rearranged nutritional responsibilities.</title>
        <authorList>
            <person name="Bennett G."/>
            <person name="Mao M."/>
        </authorList>
    </citation>
    <scope>NUCLEOTIDE SEQUENCE [LARGE SCALE GENOMIC DNA]</scope>
    <source>
        <strain evidence="8 9">OLIH</strain>
    </source>
</reference>
<dbReference type="Pfam" id="PF00828">
    <property type="entry name" value="Ribosomal_L27A"/>
    <property type="match status" value="1"/>
</dbReference>
<feature type="compositionally biased region" description="Basic residues" evidence="6">
    <location>
        <begin position="12"/>
        <end position="26"/>
    </location>
</feature>
<feature type="domain" description="Large ribosomal subunit protein uL15/eL18" evidence="7">
    <location>
        <begin position="77"/>
        <end position="147"/>
    </location>
</feature>
<proteinExistence type="inferred from homology"/>
<evidence type="ECO:0000313" key="9">
    <source>
        <dbReference type="Proteomes" id="UP000257017"/>
    </source>
</evidence>
<dbReference type="PANTHER" id="PTHR12934:SF11">
    <property type="entry name" value="LARGE RIBOSOMAL SUBUNIT PROTEIN UL15M"/>
    <property type="match status" value="1"/>
</dbReference>
<organism evidence="8 9">
    <name type="scientific">Candidatus Karelsulcia muelleri</name>
    <dbReference type="NCBI Taxonomy" id="336810"/>
    <lineage>
        <taxon>Bacteria</taxon>
        <taxon>Pseudomonadati</taxon>
        <taxon>Bacteroidota</taxon>
        <taxon>Flavobacteriia</taxon>
        <taxon>Flavobacteriales</taxon>
        <taxon>Candidatus Karelsulcia</taxon>
    </lineage>
</organism>
<dbReference type="GO" id="GO:0003735">
    <property type="term" value="F:structural constituent of ribosome"/>
    <property type="evidence" value="ECO:0007669"/>
    <property type="project" value="InterPro"/>
</dbReference>
<evidence type="ECO:0000256" key="3">
    <source>
        <dbReference type="ARBA" id="ARBA00023274"/>
    </source>
</evidence>
<keyword evidence="2 4" id="KW-0689">Ribosomal protein</keyword>
<dbReference type="GO" id="GO:0019843">
    <property type="term" value="F:rRNA binding"/>
    <property type="evidence" value="ECO:0007669"/>
    <property type="project" value="UniProtKB-UniRule"/>
</dbReference>